<proteinExistence type="predicted"/>
<protein>
    <submittedName>
        <fullName evidence="2">Uncharacterized protein</fullName>
    </submittedName>
</protein>
<feature type="region of interest" description="Disordered" evidence="1">
    <location>
        <begin position="1"/>
        <end position="23"/>
    </location>
</feature>
<keyword evidence="3" id="KW-1185">Reference proteome</keyword>
<organism evidence="2 3">
    <name type="scientific">Bemisia tabaci</name>
    <name type="common">Sweetpotato whitefly</name>
    <name type="synonym">Aleurodes tabaci</name>
    <dbReference type="NCBI Taxonomy" id="7038"/>
    <lineage>
        <taxon>Eukaryota</taxon>
        <taxon>Metazoa</taxon>
        <taxon>Ecdysozoa</taxon>
        <taxon>Arthropoda</taxon>
        <taxon>Hexapoda</taxon>
        <taxon>Insecta</taxon>
        <taxon>Pterygota</taxon>
        <taxon>Neoptera</taxon>
        <taxon>Paraneoptera</taxon>
        <taxon>Hemiptera</taxon>
        <taxon>Sternorrhyncha</taxon>
        <taxon>Aleyrodoidea</taxon>
        <taxon>Aleyrodidae</taxon>
        <taxon>Aleyrodinae</taxon>
        <taxon>Bemisia</taxon>
    </lineage>
</organism>
<evidence type="ECO:0000313" key="2">
    <source>
        <dbReference type="EMBL" id="CAH0393252.1"/>
    </source>
</evidence>
<sequence>MPRRKHYFKVPQAKRHAPERESRVVDCALTGSPEGISNSSTSLAFEGDSREKPPLFACSSQRRRIDFSSLQSENHPEQIFESPPVLFGGTLSYNPIKFPSSPLARGDFEPDTLIVESCKLNHTIQQKPSKLADFLEEKTLGPKELEAHIKGGECSEAIARPKVDELCDPPFKIDSEYEQLVAHSERPVFVPLMKEIPLKTTAKLTQHVTNEAYPLEVNKIEDWVYVSIPMIFVDAEENGRDRPEMNLYQIEYKTLKKIMSQALEIDSASNSRQYEIFREKFKIQMNFLRLSETVTSKDQSELDCWKSLVKYMDITETVLSMIESHETDEEYKDVCGEGISFDIIRRFTNDPRTHILKDYEKCSWRGIVSYSQLKNKRDLVEQARLENNDTDLNRIYYILGHFLRTILFDKSKLCNTVAKIFNITLVFVEIAQQSKPVSGYSLDTCVINNLAGFLIDILIRTRNISRWRRLKYSKLMLSDMAYNYDRGHNIMVALCQLETPRERIQKLIGILKKHEKLKQLFSIKMYDEYERILGKQEREIFGEKYYFFDLVFLKNFLESDIFQRLIKDPQQYIELLQSEKL</sequence>
<accession>A0A9P0F7S0</accession>
<dbReference type="AlphaFoldDB" id="A0A9P0F7S0"/>
<evidence type="ECO:0000256" key="1">
    <source>
        <dbReference type="SAM" id="MobiDB-lite"/>
    </source>
</evidence>
<evidence type="ECO:0000313" key="3">
    <source>
        <dbReference type="Proteomes" id="UP001152759"/>
    </source>
</evidence>
<feature type="compositionally biased region" description="Basic residues" evidence="1">
    <location>
        <begin position="1"/>
        <end position="15"/>
    </location>
</feature>
<reference evidence="2" key="1">
    <citation type="submission" date="2021-12" db="EMBL/GenBank/DDBJ databases">
        <authorList>
            <person name="King R."/>
        </authorList>
    </citation>
    <scope>NUCLEOTIDE SEQUENCE</scope>
</reference>
<dbReference type="Proteomes" id="UP001152759">
    <property type="component" value="Chromosome 7"/>
</dbReference>
<name>A0A9P0F7S0_BEMTA</name>
<dbReference type="EMBL" id="OU963868">
    <property type="protein sequence ID" value="CAH0393252.1"/>
    <property type="molecule type" value="Genomic_DNA"/>
</dbReference>
<gene>
    <name evidence="2" type="ORF">BEMITA_LOCUS11675</name>
</gene>